<evidence type="ECO:0000256" key="5">
    <source>
        <dbReference type="ARBA" id="ARBA00022490"/>
    </source>
</evidence>
<dbReference type="GO" id="GO:0045936">
    <property type="term" value="P:negative regulation of phosphate metabolic process"/>
    <property type="evidence" value="ECO:0007669"/>
    <property type="project" value="InterPro"/>
</dbReference>
<comment type="subunit">
    <text evidence="3 8">Homodimer.</text>
</comment>
<dbReference type="InterPro" id="IPR038078">
    <property type="entry name" value="PhoU-like_sf"/>
</dbReference>
<dbReference type="GO" id="GO:0005737">
    <property type="term" value="C:cytoplasm"/>
    <property type="evidence" value="ECO:0007669"/>
    <property type="project" value="UniProtKB-SubCell"/>
</dbReference>
<sequence length="242" mass="26877">MTDEAMKEKHIVRSFDTELEAVQAHLMRMGGLVETGLSDAITALRERDVDLARRTVKADRSIDELEELVKTEAANIIARRAPTAVDLRVVLATFTIANQLERSGDHAKNIAKRAITIAESSSLDEVTAAIARQAQLVQAMLADALDAFIQRDLDAAQNIRKRDAEVDAVYNNVFRTLLTHMMEKPANITAGMHLHFVAKNLERIGDHATGIAEQTIYLITGELPDDDRPRQDQTPKETTEAR</sequence>
<dbReference type="GO" id="GO:0006817">
    <property type="term" value="P:phosphate ion transport"/>
    <property type="evidence" value="ECO:0007669"/>
    <property type="project" value="UniProtKB-KW"/>
</dbReference>
<gene>
    <name evidence="11" type="ORF">SAMN05444279_1202</name>
</gene>
<keyword evidence="5 8" id="KW-0963">Cytoplasm</keyword>
<dbReference type="AlphaFoldDB" id="A0A1M4ZHN6"/>
<dbReference type="PANTHER" id="PTHR42930">
    <property type="entry name" value="PHOSPHATE-SPECIFIC TRANSPORT SYSTEM ACCESSORY PROTEIN PHOU"/>
    <property type="match status" value="1"/>
</dbReference>
<keyword evidence="12" id="KW-1185">Reference proteome</keyword>
<evidence type="ECO:0000256" key="9">
    <source>
        <dbReference type="SAM" id="MobiDB-lite"/>
    </source>
</evidence>
<name>A0A1M4ZHN6_9RHOB</name>
<evidence type="ECO:0000256" key="7">
    <source>
        <dbReference type="ARBA" id="ARBA00056181"/>
    </source>
</evidence>
<dbReference type="NCBIfam" id="TIGR02135">
    <property type="entry name" value="phoU_full"/>
    <property type="match status" value="1"/>
</dbReference>
<dbReference type="InterPro" id="IPR026022">
    <property type="entry name" value="PhoU_dom"/>
</dbReference>
<organism evidence="11 12">
    <name type="scientific">Ruegeria intermedia</name>
    <dbReference type="NCBI Taxonomy" id="996115"/>
    <lineage>
        <taxon>Bacteria</taxon>
        <taxon>Pseudomonadati</taxon>
        <taxon>Pseudomonadota</taxon>
        <taxon>Alphaproteobacteria</taxon>
        <taxon>Rhodobacterales</taxon>
        <taxon>Roseobacteraceae</taxon>
        <taxon>Ruegeria</taxon>
    </lineage>
</organism>
<evidence type="ECO:0000313" key="12">
    <source>
        <dbReference type="Proteomes" id="UP000325134"/>
    </source>
</evidence>
<dbReference type="PANTHER" id="PTHR42930:SF3">
    <property type="entry name" value="PHOSPHATE-SPECIFIC TRANSPORT SYSTEM ACCESSORY PROTEIN PHOU"/>
    <property type="match status" value="1"/>
</dbReference>
<feature type="region of interest" description="Disordered" evidence="9">
    <location>
        <begin position="222"/>
        <end position="242"/>
    </location>
</feature>
<accession>A0A1M4ZHN6</accession>
<dbReference type="InterPro" id="IPR028366">
    <property type="entry name" value="PhoU"/>
</dbReference>
<evidence type="ECO:0000256" key="1">
    <source>
        <dbReference type="ARBA" id="ARBA00004496"/>
    </source>
</evidence>
<dbReference type="EMBL" id="FQVK01000020">
    <property type="protein sequence ID" value="SHF17495.1"/>
    <property type="molecule type" value="Genomic_DNA"/>
</dbReference>
<evidence type="ECO:0000256" key="2">
    <source>
        <dbReference type="ARBA" id="ARBA00008107"/>
    </source>
</evidence>
<dbReference type="OrthoDB" id="9814256at2"/>
<dbReference type="Gene3D" id="1.20.58.220">
    <property type="entry name" value="Phosphate transport system protein phou homolog 2, domain 2"/>
    <property type="match status" value="2"/>
</dbReference>
<evidence type="ECO:0000256" key="3">
    <source>
        <dbReference type="ARBA" id="ARBA00011738"/>
    </source>
</evidence>
<dbReference type="Pfam" id="PF01895">
    <property type="entry name" value="PhoU"/>
    <property type="match status" value="2"/>
</dbReference>
<dbReference type="GO" id="GO:0030643">
    <property type="term" value="P:intracellular phosphate ion homeostasis"/>
    <property type="evidence" value="ECO:0007669"/>
    <property type="project" value="InterPro"/>
</dbReference>
<comment type="similarity">
    <text evidence="2 8">Belongs to the PhoU family.</text>
</comment>
<dbReference type="RefSeq" id="WP_149776614.1">
    <property type="nucleotide sequence ID" value="NZ_FQVK01000020.1"/>
</dbReference>
<reference evidence="11 12" key="1">
    <citation type="submission" date="2016-11" db="EMBL/GenBank/DDBJ databases">
        <authorList>
            <person name="Varghese N."/>
            <person name="Submissions S."/>
        </authorList>
    </citation>
    <scope>NUCLEOTIDE SEQUENCE [LARGE SCALE GENOMIC DNA]</scope>
    <source>
        <strain evidence="11 12">DSM 29341</strain>
    </source>
</reference>
<dbReference type="SUPFAM" id="SSF109755">
    <property type="entry name" value="PhoU-like"/>
    <property type="match status" value="1"/>
</dbReference>
<dbReference type="Proteomes" id="UP000325134">
    <property type="component" value="Unassembled WGS sequence"/>
</dbReference>
<evidence type="ECO:0000259" key="10">
    <source>
        <dbReference type="Pfam" id="PF01895"/>
    </source>
</evidence>
<dbReference type="FunFam" id="1.20.58.220:FF:000004">
    <property type="entry name" value="Phosphate-specific transport system accessory protein PhoU"/>
    <property type="match status" value="1"/>
</dbReference>
<comment type="subcellular location">
    <subcellularLocation>
        <location evidence="1 8">Cytoplasm</location>
    </subcellularLocation>
</comment>
<feature type="domain" description="PhoU" evidence="10">
    <location>
        <begin position="131"/>
        <end position="214"/>
    </location>
</feature>
<keyword evidence="4 8" id="KW-0813">Transport</keyword>
<evidence type="ECO:0000256" key="8">
    <source>
        <dbReference type="PIRNR" id="PIRNR003107"/>
    </source>
</evidence>
<proteinExistence type="inferred from homology"/>
<evidence type="ECO:0000256" key="4">
    <source>
        <dbReference type="ARBA" id="ARBA00022448"/>
    </source>
</evidence>
<feature type="compositionally biased region" description="Basic and acidic residues" evidence="9">
    <location>
        <begin position="226"/>
        <end position="242"/>
    </location>
</feature>
<evidence type="ECO:0000256" key="6">
    <source>
        <dbReference type="ARBA" id="ARBA00022592"/>
    </source>
</evidence>
<comment type="function">
    <text evidence="7 8">Plays a role in the regulation of phosphate uptake.</text>
</comment>
<evidence type="ECO:0000313" key="11">
    <source>
        <dbReference type="EMBL" id="SHF17495.1"/>
    </source>
</evidence>
<keyword evidence="6 8" id="KW-0592">Phosphate transport</keyword>
<protein>
    <recommendedName>
        <fullName evidence="8">Phosphate-specific transport system accessory protein PhoU</fullName>
    </recommendedName>
</protein>
<feature type="domain" description="PhoU" evidence="10">
    <location>
        <begin position="26"/>
        <end position="113"/>
    </location>
</feature>
<dbReference type="PIRSF" id="PIRSF003107">
    <property type="entry name" value="PhoU"/>
    <property type="match status" value="1"/>
</dbReference>